<sequence>MAQRLIDDVFDALDEQTVVVPGTGTLDIVIPTLAASPTTVHTQRRALEAQINTLLEAHPLSPVLTSMPGVGVRTAAVLLVTVGDGTGFPTDAHLASYAGLAPTTKSSGTSIHGEHAPRSGNRQLKRAMFLSAFACMNADPTSRTYYDRQRARGKTHTQALLRPARQRISVLFAMLRDGTFYEPRTPTDIELAA</sequence>
<dbReference type="EMBL" id="BAABKC010000096">
    <property type="protein sequence ID" value="GAA5072425.1"/>
    <property type="molecule type" value="Genomic_DNA"/>
</dbReference>
<protein>
    <recommendedName>
        <fullName evidence="1">Transposase IS116/IS110/IS902 C-terminal domain-containing protein</fullName>
    </recommendedName>
</protein>
<evidence type="ECO:0000313" key="3">
    <source>
        <dbReference type="Proteomes" id="UP001500124"/>
    </source>
</evidence>
<gene>
    <name evidence="2" type="ORF">GCM10023336_59220</name>
</gene>
<name>A0ABP9L731_9ACTN</name>
<dbReference type="InterPro" id="IPR047650">
    <property type="entry name" value="Transpos_IS110"/>
</dbReference>
<evidence type="ECO:0000259" key="1">
    <source>
        <dbReference type="Pfam" id="PF02371"/>
    </source>
</evidence>
<dbReference type="PANTHER" id="PTHR33055:SF3">
    <property type="entry name" value="PUTATIVE TRANSPOSASE FOR IS117-RELATED"/>
    <property type="match status" value="1"/>
</dbReference>
<dbReference type="PANTHER" id="PTHR33055">
    <property type="entry name" value="TRANSPOSASE FOR INSERTION SEQUENCE ELEMENT IS1111A"/>
    <property type="match status" value="1"/>
</dbReference>
<dbReference type="Pfam" id="PF02371">
    <property type="entry name" value="Transposase_20"/>
    <property type="match status" value="1"/>
</dbReference>
<comment type="caution">
    <text evidence="2">The sequence shown here is derived from an EMBL/GenBank/DDBJ whole genome shotgun (WGS) entry which is preliminary data.</text>
</comment>
<reference evidence="3" key="1">
    <citation type="journal article" date="2019" name="Int. J. Syst. Evol. Microbiol.">
        <title>The Global Catalogue of Microorganisms (GCM) 10K type strain sequencing project: providing services to taxonomists for standard genome sequencing and annotation.</title>
        <authorList>
            <consortium name="The Broad Institute Genomics Platform"/>
            <consortium name="The Broad Institute Genome Sequencing Center for Infectious Disease"/>
            <person name="Wu L."/>
            <person name="Ma J."/>
        </authorList>
    </citation>
    <scope>NUCLEOTIDE SEQUENCE [LARGE SCALE GENOMIC DNA]</scope>
    <source>
        <strain evidence="3">JCM 18410</strain>
    </source>
</reference>
<dbReference type="Proteomes" id="UP001500124">
    <property type="component" value="Unassembled WGS sequence"/>
</dbReference>
<proteinExistence type="predicted"/>
<evidence type="ECO:0000313" key="2">
    <source>
        <dbReference type="EMBL" id="GAA5072425.1"/>
    </source>
</evidence>
<keyword evidence="3" id="KW-1185">Reference proteome</keyword>
<accession>A0ABP9L731</accession>
<feature type="domain" description="Transposase IS116/IS110/IS902 C-terminal" evidence="1">
    <location>
        <begin position="63"/>
        <end position="146"/>
    </location>
</feature>
<organism evidence="2 3">
    <name type="scientific">Streptomyces similanensis</name>
    <dbReference type="NCBI Taxonomy" id="1274988"/>
    <lineage>
        <taxon>Bacteria</taxon>
        <taxon>Bacillati</taxon>
        <taxon>Actinomycetota</taxon>
        <taxon>Actinomycetes</taxon>
        <taxon>Kitasatosporales</taxon>
        <taxon>Streptomycetaceae</taxon>
        <taxon>Streptomyces</taxon>
    </lineage>
</organism>
<dbReference type="InterPro" id="IPR003346">
    <property type="entry name" value="Transposase_20"/>
</dbReference>